<accession>A0A7J7JYZ2</accession>
<evidence type="ECO:0000313" key="11">
    <source>
        <dbReference type="Proteomes" id="UP000593567"/>
    </source>
</evidence>
<evidence type="ECO:0000259" key="9">
    <source>
        <dbReference type="Pfam" id="PF01094"/>
    </source>
</evidence>
<dbReference type="InterPro" id="IPR050726">
    <property type="entry name" value="mGluR"/>
</dbReference>
<keyword evidence="3 7" id="KW-1133">Transmembrane helix</keyword>
<evidence type="ECO:0000313" key="10">
    <source>
        <dbReference type="EMBL" id="KAF6030576.1"/>
    </source>
</evidence>
<keyword evidence="11" id="KW-1185">Reference proteome</keyword>
<keyword evidence="4 7" id="KW-0472">Membrane</keyword>
<comment type="subcellular location">
    <subcellularLocation>
        <location evidence="1">Membrane</location>
    </subcellularLocation>
</comment>
<feature type="signal peptide" evidence="8">
    <location>
        <begin position="1"/>
        <end position="19"/>
    </location>
</feature>
<sequence length="1193" mass="134271">MDFMLTFISLISTWSLANGNLLGHQGHADIQMHFMVIGASSSECVTGQTEMEIHTNNIVQQLNIKSNATKIEVEYIPDYDDNSITRLHVAAEISRYSINSQVCPGDSIRVISFTKTVYEDMTNLWPDVSVPIIFLGETNLPAALPSNVFDASVQLSQRAKAIAELAAKLNFDYISVAHNSDSTSKELKNLLEKELRDHFVCVEEYIEISGDDETGTVDKIIKKDKTKATIFVSMAKTTTINLLNNDDESMHWIIATQADISIEANYQKDKVYVVRHNNDSQNPHVSKLESVLQLQSETAREILKTQCGNDIRRCSDLQLSVLNSLKLMKAEYLQNTSSYREAYNATPTAYCLNLQYSMSLRVFSPSTQLLVGGTSMLRPIANPGSWCTDVHCRAMCAKQINKRNYVYLPGDYIFIVTAPIFDRHNDYPDLLTCVDFDKEGTNTLRSEAVIFARKRLNEIFGDKGLNIGLLIFDTCFNSALAQKTLIDILYGTRDYCNKYGDCLDRSKIVGLVGDYSSHITYQMQPLLMPAHLIQVSYGASTSKLDDKVSTNTHFLRVQPSFSKLAKNVHQFVQFLEDSGKAKINSYVLISTNSEYGANGAKNIKQELKSLKQHDLCLLKEYELDYSKNDTVAYDNLWHNMSNLGSGSYFVIFIGEEKTLENLLDRLKFGAQRYWRDWWIHSGNTLLILEVFDESPAIKEKYGDLLRGSFVASMTLPLQVPRFIEHLQGLRAKGKFLDNLWFTRMYQEKRQCKIRGFYVTPYNVPCLESEGYSPYGVYKAENYAVLAIQALYAFVYGFHSYALEICKGNYTCPLLYNRSEHLSQLLKNHIKNVKLPNSDAEDSLEPGVLSVEPFNSNYDGRHGHDLFIIQPKHTTSSNDVKYEKIAQFISSYNHSEPDTITSVTLNFKFRKGVAEIYQFDGMHCGHNTCSYGCTSSTLPLEIPTDEPEKNLFPIALGVPLSMFIIVTGILLAVVLRQRLKKYDKTTERRMEMFLQTNGPKEDEVSTQSTSISGPEANELGNENSAFSADNIAETQMQNLPTAEDCTSTPAVACVQPESGWRASHIPSYHYGRFNDCSQSLTYNNLSCNIRPESAADGYTKIEPLKEYTSEPKTSQENVAGAASNYDSINTSEKVEPPEVYFEELKPQDCGSQKEENSEAGNFLMHAPVPAPRFTFSNSTSCSTSLHRNSTSCST</sequence>
<evidence type="ECO:0000256" key="8">
    <source>
        <dbReference type="SAM" id="SignalP"/>
    </source>
</evidence>
<dbReference type="InterPro" id="IPR028082">
    <property type="entry name" value="Peripla_BP_I"/>
</dbReference>
<name>A0A7J7JYZ2_BUGNE</name>
<dbReference type="Gene3D" id="3.40.50.2300">
    <property type="match status" value="3"/>
</dbReference>
<evidence type="ECO:0000256" key="4">
    <source>
        <dbReference type="ARBA" id="ARBA00023136"/>
    </source>
</evidence>
<protein>
    <submittedName>
        <fullName evidence="10">GRM5</fullName>
    </submittedName>
</protein>
<evidence type="ECO:0000256" key="7">
    <source>
        <dbReference type="SAM" id="Phobius"/>
    </source>
</evidence>
<dbReference type="InterPro" id="IPR001828">
    <property type="entry name" value="ANF_lig-bd_rcpt"/>
</dbReference>
<dbReference type="OrthoDB" id="425344at2759"/>
<evidence type="ECO:0000256" key="5">
    <source>
        <dbReference type="ARBA" id="ARBA00023180"/>
    </source>
</evidence>
<dbReference type="EMBL" id="VXIV02001689">
    <property type="protein sequence ID" value="KAF6030576.1"/>
    <property type="molecule type" value="Genomic_DNA"/>
</dbReference>
<evidence type="ECO:0000256" key="2">
    <source>
        <dbReference type="ARBA" id="ARBA00022692"/>
    </source>
</evidence>
<proteinExistence type="predicted"/>
<keyword evidence="2 7" id="KW-0812">Transmembrane</keyword>
<reference evidence="10" key="1">
    <citation type="submission" date="2020-06" db="EMBL/GenBank/DDBJ databases">
        <title>Draft genome of Bugula neritina, a colonial animal packing powerful symbionts and potential medicines.</title>
        <authorList>
            <person name="Rayko M."/>
        </authorList>
    </citation>
    <scope>NUCLEOTIDE SEQUENCE [LARGE SCALE GENOMIC DNA]</scope>
    <source>
        <strain evidence="10">Kwan_BN1</strain>
    </source>
</reference>
<comment type="caution">
    <text evidence="10">The sequence shown here is derived from an EMBL/GenBank/DDBJ whole genome shotgun (WGS) entry which is preliminary data.</text>
</comment>
<evidence type="ECO:0000256" key="1">
    <source>
        <dbReference type="ARBA" id="ARBA00004370"/>
    </source>
</evidence>
<gene>
    <name evidence="10" type="ORF">EB796_011113</name>
</gene>
<dbReference type="Proteomes" id="UP000593567">
    <property type="component" value="Unassembled WGS sequence"/>
</dbReference>
<feature type="domain" description="Receptor ligand binding region" evidence="9">
    <location>
        <begin position="445"/>
        <end position="663"/>
    </location>
</feature>
<dbReference type="PANTHER" id="PTHR24060">
    <property type="entry name" value="METABOTROPIC GLUTAMATE RECEPTOR"/>
    <property type="match status" value="1"/>
</dbReference>
<dbReference type="Pfam" id="PF01094">
    <property type="entry name" value="ANF_receptor"/>
    <property type="match status" value="1"/>
</dbReference>
<dbReference type="AlphaFoldDB" id="A0A7J7JYZ2"/>
<dbReference type="GO" id="GO:0016020">
    <property type="term" value="C:membrane"/>
    <property type="evidence" value="ECO:0007669"/>
    <property type="project" value="UniProtKB-SubCell"/>
</dbReference>
<feature type="transmembrane region" description="Helical" evidence="7">
    <location>
        <begin position="950"/>
        <end position="974"/>
    </location>
</feature>
<dbReference type="SUPFAM" id="SSF53822">
    <property type="entry name" value="Periplasmic binding protein-like I"/>
    <property type="match status" value="2"/>
</dbReference>
<keyword evidence="5" id="KW-0325">Glycoprotein</keyword>
<organism evidence="10 11">
    <name type="scientific">Bugula neritina</name>
    <name type="common">Brown bryozoan</name>
    <name type="synonym">Sertularia neritina</name>
    <dbReference type="NCBI Taxonomy" id="10212"/>
    <lineage>
        <taxon>Eukaryota</taxon>
        <taxon>Metazoa</taxon>
        <taxon>Spiralia</taxon>
        <taxon>Lophotrochozoa</taxon>
        <taxon>Bryozoa</taxon>
        <taxon>Gymnolaemata</taxon>
        <taxon>Cheilostomatida</taxon>
        <taxon>Flustrina</taxon>
        <taxon>Buguloidea</taxon>
        <taxon>Bugulidae</taxon>
        <taxon>Bugula</taxon>
    </lineage>
</organism>
<feature type="chain" id="PRO_5029542850" evidence="8">
    <location>
        <begin position="20"/>
        <end position="1193"/>
    </location>
</feature>
<evidence type="ECO:0000256" key="3">
    <source>
        <dbReference type="ARBA" id="ARBA00022989"/>
    </source>
</evidence>
<keyword evidence="8" id="KW-0732">Signal</keyword>
<feature type="region of interest" description="Disordered" evidence="6">
    <location>
        <begin position="996"/>
        <end position="1016"/>
    </location>
</feature>
<evidence type="ECO:0000256" key="6">
    <source>
        <dbReference type="SAM" id="MobiDB-lite"/>
    </source>
</evidence>